<dbReference type="PROSITE" id="PS51257">
    <property type="entry name" value="PROKAR_LIPOPROTEIN"/>
    <property type="match status" value="1"/>
</dbReference>
<dbReference type="InterPro" id="IPR007497">
    <property type="entry name" value="SIMPL/DUF541"/>
</dbReference>
<protein>
    <recommendedName>
        <fullName evidence="2">DUF541 domain-containing protein</fullName>
    </recommendedName>
</protein>
<dbReference type="EMBL" id="BARU01032097">
    <property type="protein sequence ID" value="GAH67143.1"/>
    <property type="molecule type" value="Genomic_DNA"/>
</dbReference>
<comment type="caution">
    <text evidence="1">The sequence shown here is derived from an EMBL/GenBank/DDBJ whole genome shotgun (WGS) entry which is preliminary data.</text>
</comment>
<dbReference type="GO" id="GO:0006974">
    <property type="term" value="P:DNA damage response"/>
    <property type="evidence" value="ECO:0007669"/>
    <property type="project" value="TreeGrafter"/>
</dbReference>
<name>X1JBL2_9ZZZZ</name>
<dbReference type="Pfam" id="PF04402">
    <property type="entry name" value="SIMPL"/>
    <property type="match status" value="1"/>
</dbReference>
<evidence type="ECO:0008006" key="2">
    <source>
        <dbReference type="Google" id="ProtNLM"/>
    </source>
</evidence>
<accession>X1JBL2</accession>
<dbReference type="AlphaFoldDB" id="X1JBL2"/>
<dbReference type="InterPro" id="IPR052022">
    <property type="entry name" value="26kDa_periplasmic_antigen"/>
</dbReference>
<dbReference type="Gene3D" id="3.30.70.2970">
    <property type="entry name" value="Protein of unknown function (DUF541), domain 2"/>
    <property type="match status" value="1"/>
</dbReference>
<dbReference type="PANTHER" id="PTHR34387">
    <property type="entry name" value="SLR1258 PROTEIN"/>
    <property type="match status" value="1"/>
</dbReference>
<sequence>MKTRRLVAAGVLLAGAVLLAGCGGEGHLSGTEGARPREIMVRGVAEVVVPPDFVTIEARVVTLDKDVVTAQAENDRRTRAILSLVKEVGVSAEDVTTGYLSLGPKENWQRDGPPIFEGYQVSKSITVVLRDMAKYDRLLSGMVESGVNRIRGISFGSTQE</sequence>
<feature type="non-terminal residue" evidence="1">
    <location>
        <position position="160"/>
    </location>
</feature>
<evidence type="ECO:0000313" key="1">
    <source>
        <dbReference type="EMBL" id="GAH67143.1"/>
    </source>
</evidence>
<reference evidence="1" key="1">
    <citation type="journal article" date="2014" name="Front. Microbiol.">
        <title>High frequency of phylogenetically diverse reductive dehalogenase-homologous genes in deep subseafloor sedimentary metagenomes.</title>
        <authorList>
            <person name="Kawai M."/>
            <person name="Futagami T."/>
            <person name="Toyoda A."/>
            <person name="Takaki Y."/>
            <person name="Nishi S."/>
            <person name="Hori S."/>
            <person name="Arai W."/>
            <person name="Tsubouchi T."/>
            <person name="Morono Y."/>
            <person name="Uchiyama I."/>
            <person name="Ito T."/>
            <person name="Fujiyama A."/>
            <person name="Inagaki F."/>
            <person name="Takami H."/>
        </authorList>
    </citation>
    <scope>NUCLEOTIDE SEQUENCE</scope>
    <source>
        <strain evidence="1">Expedition CK06-06</strain>
    </source>
</reference>
<organism evidence="1">
    <name type="scientific">marine sediment metagenome</name>
    <dbReference type="NCBI Taxonomy" id="412755"/>
    <lineage>
        <taxon>unclassified sequences</taxon>
        <taxon>metagenomes</taxon>
        <taxon>ecological metagenomes</taxon>
    </lineage>
</organism>
<proteinExistence type="predicted"/>
<gene>
    <name evidence="1" type="ORF">S03H2_50660</name>
</gene>
<dbReference type="PANTHER" id="PTHR34387:SF1">
    <property type="entry name" value="PERIPLASMIC IMMUNOGENIC PROTEIN"/>
    <property type="match status" value="1"/>
</dbReference>